<dbReference type="RefSeq" id="WP_034536676.1">
    <property type="nucleotide sequence ID" value="NZ_ATZH01000029.1"/>
</dbReference>
<dbReference type="Proteomes" id="UP000018842">
    <property type="component" value="Unassembled WGS sequence"/>
</dbReference>
<sequence>MEKQELKINVPIPDGMVLKSVRSEIKDGTVVIIPEYEENPKYKDGDILALSDGSVLIYDPDNSKLTWNIGNNYYAAIRNDSSLSINNRRDSSSFFGICNDIRGFATEEEKQKLFGVFAKNGYKWNAETKELKKVLPRAAKGEIFFTFSGFFDIYQNKEKCDLLCDLYYKAGNYFLTEEEAKRAADKAKEAIKR</sequence>
<organism evidence="1 2">
    <name type="scientific">Bacteroides pyogenes DSM 20611 = JCM 6294</name>
    <dbReference type="NCBI Taxonomy" id="1121100"/>
    <lineage>
        <taxon>Bacteria</taxon>
        <taxon>Pseudomonadati</taxon>
        <taxon>Bacteroidota</taxon>
        <taxon>Bacteroidia</taxon>
        <taxon>Bacteroidales</taxon>
        <taxon>Bacteroidaceae</taxon>
        <taxon>Bacteroides</taxon>
    </lineage>
</organism>
<name>W4PD71_9BACE</name>
<dbReference type="AlphaFoldDB" id="W4PD71"/>
<gene>
    <name evidence="1" type="ORF">JCM6294_524</name>
</gene>
<dbReference type="STRING" id="1121100.GCA_000428105_02091"/>
<proteinExistence type="predicted"/>
<reference evidence="2" key="1">
    <citation type="journal article" date="2014" name="Genome">
        <title>Draft Genome Sequences of Three Strains of Bacteroides pyogenes Isolated from a Cat and Swine.</title>
        <authorList>
            <person name="Sakamoto M."/>
            <person name="Oshima K."/>
            <person name="Suda W."/>
            <person name="Kitamura K."/>
            <person name="Iida T."/>
            <person name="Hattori M."/>
            <person name="Ohkuma M."/>
        </authorList>
    </citation>
    <scope>NUCLEOTIDE SEQUENCE [LARGE SCALE GENOMIC DNA]</scope>
    <source>
        <strain evidence="2">JCM 6294</strain>
    </source>
</reference>
<protein>
    <submittedName>
        <fullName evidence="1">Uncharacterized protein</fullName>
    </submittedName>
</protein>
<dbReference type="eggNOG" id="ENOG5032QDM">
    <property type="taxonomic scope" value="Bacteria"/>
</dbReference>
<evidence type="ECO:0000313" key="1">
    <source>
        <dbReference type="EMBL" id="GAE17736.1"/>
    </source>
</evidence>
<dbReference type="EMBL" id="BAIR01000003">
    <property type="protein sequence ID" value="GAE17736.1"/>
    <property type="molecule type" value="Genomic_DNA"/>
</dbReference>
<evidence type="ECO:0000313" key="2">
    <source>
        <dbReference type="Proteomes" id="UP000018842"/>
    </source>
</evidence>
<accession>W4PD71</accession>
<comment type="caution">
    <text evidence="1">The sequence shown here is derived from an EMBL/GenBank/DDBJ whole genome shotgun (WGS) entry which is preliminary data.</text>
</comment>